<dbReference type="Proteomes" id="UP001642464">
    <property type="component" value="Unassembled WGS sequence"/>
</dbReference>
<evidence type="ECO:0000259" key="8">
    <source>
        <dbReference type="PROSITE" id="PS51379"/>
    </source>
</evidence>
<keyword evidence="7" id="KW-0411">Iron-sulfur</keyword>
<feature type="domain" description="4Fe-4S ferredoxin-type" evidence="8">
    <location>
        <begin position="410"/>
        <end position="441"/>
    </location>
</feature>
<dbReference type="SUPFAM" id="SSF56176">
    <property type="entry name" value="FAD-binding/transporter-associated domain-like"/>
    <property type="match status" value="1"/>
</dbReference>
<dbReference type="InterPro" id="IPR017896">
    <property type="entry name" value="4Fe4S_Fe-S-bd"/>
</dbReference>
<keyword evidence="2" id="KW-0285">Flavoprotein</keyword>
<keyword evidence="5" id="KW-0274">FAD</keyword>
<dbReference type="InterPro" id="IPR016166">
    <property type="entry name" value="FAD-bd_PCMH"/>
</dbReference>
<keyword evidence="6" id="KW-0408">Iron</keyword>
<sequence length="853" mass="93080">MNDIMRPATEWELKSMMTALMERAIPIEVIGAGSKRTIGRPVSVPVALTTAGIRGISLYEPSELVMSARAGTPLAQIEVELASRGQMLPFEPIDLGPVLGTGAGLQTIGAVFAANLSGARRIANGAARDHLIGVRAVNGRGEIFKSGGRVMKNVTGYDLARGLTGSWGTLAVFTEVTFKVLPLPDDVVTLVYTDLTEDLAVELMSLALVQPYEVSGTVHLSETLAGRLKHKTMSKAGRSLTAIRLENFTRSTTYRKQKLREVLSAFGAPLELELESSLEFWSEMRKLSFFPPNGSHLWRISTTPSQAAALVLAVRRHMAVEAFYDWSGGLVWLETPASADAGSADVRRAVASHGGHATLIRADEPVRQTVDVFQPLAPAVDRITRGIKQAFDPLPEMQTSFSSEQLLDPRTAEADRILKRCVHCGLCTAVCSTYVVLGDERDSPRGRIYLIKDMLEHQDERAPTDEVRYHLDRCLTCLSCMTTCPSGVDYMHLVDAARAHIEDNTVRSFKDRALRSVLAFVLPYPRRFRLALKAAWLARPLAPLFERFGFSEVAAMLALAPKNGVSREGRFRGAGTAVTHSERRARVILMTGCVQPVLRPDINDATIRLLARRGVDVVVAHGAACCGALVHHLGREADARVHARRNVDAWSKEIDRGQIDAIIVNASGCGTTVKDYGHMLRNDPAYAERAARVSALARDVSEFLDEYQLGAPERWSSIRVAYHSACSLQHGQQVHDVPRGLLKQAGFAVVDVPEGHICCGSAGTYNILQPEIAGELKARKQKNIRTTRADVVAAGNIGCMTQLTDGLDIPLVHTVELLDWAYGGPVPPGLEHLSAFVSDVPRPRRQVADFIET</sequence>
<evidence type="ECO:0000256" key="7">
    <source>
        <dbReference type="ARBA" id="ARBA00023014"/>
    </source>
</evidence>
<keyword evidence="1" id="KW-0004">4Fe-4S</keyword>
<dbReference type="PROSITE" id="PS00198">
    <property type="entry name" value="4FE4S_FER_1"/>
    <property type="match status" value="1"/>
</dbReference>
<dbReference type="InterPro" id="IPR017900">
    <property type="entry name" value="4Fe4S_Fe_S_CS"/>
</dbReference>
<dbReference type="Gene3D" id="1.10.1060.10">
    <property type="entry name" value="Alpha-helical ferredoxin"/>
    <property type="match status" value="1"/>
</dbReference>
<dbReference type="Pfam" id="PF01565">
    <property type="entry name" value="FAD_binding_4"/>
    <property type="match status" value="1"/>
</dbReference>
<feature type="domain" description="4Fe-4S ferredoxin-type" evidence="8">
    <location>
        <begin position="465"/>
        <end position="494"/>
    </location>
</feature>
<dbReference type="InterPro" id="IPR006094">
    <property type="entry name" value="Oxid_FAD_bind_N"/>
</dbReference>
<dbReference type="InterPro" id="IPR036318">
    <property type="entry name" value="FAD-bd_PCMH-like_sf"/>
</dbReference>
<accession>A0ABP0PQL8</accession>
<dbReference type="SUPFAM" id="SSF55103">
    <property type="entry name" value="FAD-linked oxidases, C-terminal domain"/>
    <property type="match status" value="1"/>
</dbReference>
<dbReference type="Pfam" id="PF13183">
    <property type="entry name" value="Fer4_8"/>
    <property type="match status" value="1"/>
</dbReference>
<dbReference type="SUPFAM" id="SSF46548">
    <property type="entry name" value="alpha-helical ferredoxin"/>
    <property type="match status" value="1"/>
</dbReference>
<keyword evidence="11" id="KW-1185">Reference proteome</keyword>
<dbReference type="Gene3D" id="3.30.465.10">
    <property type="match status" value="1"/>
</dbReference>
<evidence type="ECO:0000313" key="11">
    <source>
        <dbReference type="Proteomes" id="UP001642464"/>
    </source>
</evidence>
<dbReference type="EMBL" id="CAXAMM010037891">
    <property type="protein sequence ID" value="CAK9077883.1"/>
    <property type="molecule type" value="Genomic_DNA"/>
</dbReference>
<evidence type="ECO:0000313" key="10">
    <source>
        <dbReference type="EMBL" id="CAK9077883.1"/>
    </source>
</evidence>
<evidence type="ECO:0000256" key="4">
    <source>
        <dbReference type="ARBA" id="ARBA00022737"/>
    </source>
</evidence>
<dbReference type="InterPro" id="IPR016164">
    <property type="entry name" value="FAD-linked_Oxase-like_C"/>
</dbReference>
<proteinExistence type="predicted"/>
<evidence type="ECO:0000256" key="2">
    <source>
        <dbReference type="ARBA" id="ARBA00022630"/>
    </source>
</evidence>
<organism evidence="10 11">
    <name type="scientific">Durusdinium trenchii</name>
    <dbReference type="NCBI Taxonomy" id="1381693"/>
    <lineage>
        <taxon>Eukaryota</taxon>
        <taxon>Sar</taxon>
        <taxon>Alveolata</taxon>
        <taxon>Dinophyceae</taxon>
        <taxon>Suessiales</taxon>
        <taxon>Symbiodiniaceae</taxon>
        <taxon>Durusdinium</taxon>
    </lineage>
</organism>
<evidence type="ECO:0000256" key="3">
    <source>
        <dbReference type="ARBA" id="ARBA00022723"/>
    </source>
</evidence>
<dbReference type="Pfam" id="PF02754">
    <property type="entry name" value="CCG"/>
    <property type="match status" value="2"/>
</dbReference>
<dbReference type="PANTHER" id="PTHR32479:SF17">
    <property type="entry name" value="GLYCOLATE OXIDASE IRON-SULFUR SUBUNIT"/>
    <property type="match status" value="1"/>
</dbReference>
<keyword evidence="4" id="KW-0677">Repeat</keyword>
<dbReference type="PROSITE" id="PS51387">
    <property type="entry name" value="FAD_PCMH"/>
    <property type="match status" value="1"/>
</dbReference>
<comment type="caution">
    <text evidence="10">The sequence shown here is derived from an EMBL/GenBank/DDBJ whole genome shotgun (WGS) entry which is preliminary data.</text>
</comment>
<dbReference type="PROSITE" id="PS51379">
    <property type="entry name" value="4FE4S_FER_2"/>
    <property type="match status" value="2"/>
</dbReference>
<evidence type="ECO:0000256" key="1">
    <source>
        <dbReference type="ARBA" id="ARBA00022485"/>
    </source>
</evidence>
<gene>
    <name evidence="10" type="ORF">SCF082_LOCUS37332</name>
</gene>
<feature type="domain" description="FAD-binding PCMH-type" evidence="9">
    <location>
        <begin position="1"/>
        <end position="183"/>
    </location>
</feature>
<dbReference type="InterPro" id="IPR016169">
    <property type="entry name" value="FAD-bd_PCMH_sub2"/>
</dbReference>
<keyword evidence="3" id="KW-0479">Metal-binding</keyword>
<evidence type="ECO:0000256" key="5">
    <source>
        <dbReference type="ARBA" id="ARBA00022827"/>
    </source>
</evidence>
<dbReference type="PANTHER" id="PTHR32479">
    <property type="entry name" value="GLYCOLATE OXIDASE IRON-SULFUR SUBUNIT"/>
    <property type="match status" value="1"/>
</dbReference>
<dbReference type="InterPro" id="IPR004017">
    <property type="entry name" value="Cys_rich_dom"/>
</dbReference>
<dbReference type="InterPro" id="IPR009051">
    <property type="entry name" value="Helical_ferredxn"/>
</dbReference>
<name>A0ABP0PQL8_9DINO</name>
<evidence type="ECO:0000256" key="6">
    <source>
        <dbReference type="ARBA" id="ARBA00023004"/>
    </source>
</evidence>
<protein>
    <submittedName>
        <fullName evidence="10">Glycolate oxidase iron-sulfur subunit (Glycolate dehydrogenase subunit GlcF) (Glycolate oxidase subunit GlcF)</fullName>
    </submittedName>
</protein>
<reference evidence="10 11" key="1">
    <citation type="submission" date="2024-02" db="EMBL/GenBank/DDBJ databases">
        <authorList>
            <person name="Chen Y."/>
            <person name="Shah S."/>
            <person name="Dougan E. K."/>
            <person name="Thang M."/>
            <person name="Chan C."/>
        </authorList>
    </citation>
    <scope>NUCLEOTIDE SEQUENCE [LARGE SCALE GENOMIC DNA]</scope>
</reference>
<evidence type="ECO:0000259" key="9">
    <source>
        <dbReference type="PROSITE" id="PS51387"/>
    </source>
</evidence>
<dbReference type="NCBIfam" id="NF008434">
    <property type="entry name" value="PRK11274.1"/>
    <property type="match status" value="1"/>
</dbReference>